<evidence type="ECO:0000313" key="2">
    <source>
        <dbReference type="Proteomes" id="UP000186108"/>
    </source>
</evidence>
<proteinExistence type="predicted"/>
<protein>
    <submittedName>
        <fullName evidence="1">Uncharacterized protein</fullName>
    </submittedName>
</protein>
<dbReference type="AlphaFoldDB" id="A0A1B1KHR5"/>
<dbReference type="InterPro" id="IPR001387">
    <property type="entry name" value="Cro/C1-type_HTH"/>
</dbReference>
<keyword evidence="1" id="KW-0614">Plasmid</keyword>
<dbReference type="InterPro" id="IPR010982">
    <property type="entry name" value="Lambda_DNA-bd_dom_sf"/>
</dbReference>
<evidence type="ECO:0000313" key="1">
    <source>
        <dbReference type="EMBL" id="ANS32155.1"/>
    </source>
</evidence>
<name>A0A1B1KHR5_RHOOP</name>
<dbReference type="EMBL" id="CP009112">
    <property type="protein sequence ID" value="ANS32155.1"/>
    <property type="molecule type" value="Genomic_DNA"/>
</dbReference>
<dbReference type="PATRIC" id="fig|37919.13.peg.7961"/>
<dbReference type="SUPFAM" id="SSF47413">
    <property type="entry name" value="lambda repressor-like DNA-binding domains"/>
    <property type="match status" value="1"/>
</dbReference>
<accession>A0A1B1KHR5</accession>
<dbReference type="GO" id="GO:0003677">
    <property type="term" value="F:DNA binding"/>
    <property type="evidence" value="ECO:0007669"/>
    <property type="project" value="InterPro"/>
</dbReference>
<organism evidence="1 2">
    <name type="scientific">Rhodococcus opacus</name>
    <name type="common">Nocardia opaca</name>
    <dbReference type="NCBI Taxonomy" id="37919"/>
    <lineage>
        <taxon>Bacteria</taxon>
        <taxon>Bacillati</taxon>
        <taxon>Actinomycetota</taxon>
        <taxon>Actinomycetes</taxon>
        <taxon>Mycobacteriales</taxon>
        <taxon>Nocardiaceae</taxon>
        <taxon>Rhodococcus</taxon>
    </lineage>
</organism>
<gene>
    <name evidence="1" type="ORF">R1CP_37780</name>
</gene>
<sequence>MSESFAERLRHLFDTVHPKGRGPYSQAEVVEAIRAAGGNMTPGYMSQLLSGKRSSPSWTTLRDICRVFAVPMDYFNDDDVYEEIKGYIAYIQDLRDAEDQNIAARTYFPFRRPE</sequence>
<reference evidence="1 2" key="1">
    <citation type="submission" date="2014-07" db="EMBL/GenBank/DDBJ databases">
        <authorList>
            <person name="Zhang J.E."/>
            <person name="Yang H."/>
            <person name="Guo J."/>
            <person name="Deng Z."/>
            <person name="Luo H."/>
            <person name="Luo M."/>
            <person name="Zhao B."/>
        </authorList>
    </citation>
    <scope>NUCLEOTIDE SEQUENCE [LARGE SCALE GENOMIC DNA]</scope>
    <source>
        <strain evidence="1 2">1CP</strain>
        <plasmid evidence="2">Plasmid pr1cp1</plasmid>
    </source>
</reference>
<dbReference type="Proteomes" id="UP000186108">
    <property type="component" value="Plasmid pR1CP1"/>
</dbReference>
<dbReference type="RefSeq" id="WP_011599406.1">
    <property type="nucleotide sequence ID" value="NZ_CP009112.1"/>
</dbReference>
<dbReference type="PROSITE" id="PS50943">
    <property type="entry name" value="HTH_CROC1"/>
    <property type="match status" value="1"/>
</dbReference>
<dbReference type="CDD" id="cd00093">
    <property type="entry name" value="HTH_XRE"/>
    <property type="match status" value="1"/>
</dbReference>
<dbReference type="Gene3D" id="1.10.260.40">
    <property type="entry name" value="lambda repressor-like DNA-binding domains"/>
    <property type="match status" value="1"/>
</dbReference>
<geneLocation type="plasmid" evidence="2">
    <name>pr1cp1</name>
</geneLocation>